<name>A0A0F9BUQ4_9ZZZZ</name>
<gene>
    <name evidence="1" type="ORF">LCGC14_2403840</name>
</gene>
<comment type="caution">
    <text evidence="1">The sequence shown here is derived from an EMBL/GenBank/DDBJ whole genome shotgun (WGS) entry which is preliminary data.</text>
</comment>
<proteinExistence type="predicted"/>
<dbReference type="EMBL" id="LAZR01036162">
    <property type="protein sequence ID" value="KKL25584.1"/>
    <property type="molecule type" value="Genomic_DNA"/>
</dbReference>
<accession>A0A0F9BUQ4</accession>
<sequence>MKIIDSIWYSHQYTLIGVVKSQNIEGEIKYFIGIGVGSSESEKAMRIILYGAKFDPIAGEILLPNV</sequence>
<organism evidence="1">
    <name type="scientific">marine sediment metagenome</name>
    <dbReference type="NCBI Taxonomy" id="412755"/>
    <lineage>
        <taxon>unclassified sequences</taxon>
        <taxon>metagenomes</taxon>
        <taxon>ecological metagenomes</taxon>
    </lineage>
</organism>
<reference evidence="1" key="1">
    <citation type="journal article" date="2015" name="Nature">
        <title>Complex archaea that bridge the gap between prokaryotes and eukaryotes.</title>
        <authorList>
            <person name="Spang A."/>
            <person name="Saw J.H."/>
            <person name="Jorgensen S.L."/>
            <person name="Zaremba-Niedzwiedzka K."/>
            <person name="Martijn J."/>
            <person name="Lind A.E."/>
            <person name="van Eijk R."/>
            <person name="Schleper C."/>
            <person name="Guy L."/>
            <person name="Ettema T.J."/>
        </authorList>
    </citation>
    <scope>NUCLEOTIDE SEQUENCE</scope>
</reference>
<protein>
    <submittedName>
        <fullName evidence="1">Uncharacterized protein</fullName>
    </submittedName>
</protein>
<dbReference type="AlphaFoldDB" id="A0A0F9BUQ4"/>
<evidence type="ECO:0000313" key="1">
    <source>
        <dbReference type="EMBL" id="KKL25584.1"/>
    </source>
</evidence>